<dbReference type="GO" id="GO:0004479">
    <property type="term" value="F:methionyl-tRNA formyltransferase activity"/>
    <property type="evidence" value="ECO:0007669"/>
    <property type="project" value="UniProtKB-UniRule"/>
</dbReference>
<dbReference type="InterPro" id="IPR005793">
    <property type="entry name" value="Formyl_trans_C"/>
</dbReference>
<evidence type="ECO:0000313" key="8">
    <source>
        <dbReference type="EMBL" id="SHM08419.1"/>
    </source>
</evidence>
<keyword evidence="4 5" id="KW-0648">Protein biosynthesis</keyword>
<dbReference type="NCBIfam" id="TIGR00460">
    <property type="entry name" value="fmt"/>
    <property type="match status" value="1"/>
</dbReference>
<dbReference type="HAMAP" id="MF_00182">
    <property type="entry name" value="Formyl_trans"/>
    <property type="match status" value="1"/>
</dbReference>
<dbReference type="OrthoDB" id="9802815at2"/>
<gene>
    <name evidence="5" type="primary">fmt</name>
    <name evidence="8" type="ORF">SAMN05660826_00180</name>
</gene>
<dbReference type="Pfam" id="PF00551">
    <property type="entry name" value="Formyl_trans_N"/>
    <property type="match status" value="1"/>
</dbReference>
<organism evidence="8 9">
    <name type="scientific">Caldanaerovirga acetigignens</name>
    <dbReference type="NCBI Taxonomy" id="447595"/>
    <lineage>
        <taxon>Bacteria</taxon>
        <taxon>Bacillati</taxon>
        <taxon>Bacillota</taxon>
        <taxon>Clostridia</taxon>
        <taxon>Thermosediminibacterales</taxon>
        <taxon>Thermosediminibacteraceae</taxon>
        <taxon>Caldanaerovirga</taxon>
    </lineage>
</organism>
<dbReference type="RefSeq" id="WP_073253272.1">
    <property type="nucleotide sequence ID" value="NZ_FRCR01000001.1"/>
</dbReference>
<keyword evidence="3 5" id="KW-0808">Transferase</keyword>
<accession>A0A1M7FXP8</accession>
<dbReference type="AlphaFoldDB" id="A0A1M7FXP8"/>
<dbReference type="InterPro" id="IPR041711">
    <property type="entry name" value="Met-tRNA-FMT_N"/>
</dbReference>
<name>A0A1M7FXP8_9FIRM</name>
<dbReference type="Proteomes" id="UP000184375">
    <property type="component" value="Unassembled WGS sequence"/>
</dbReference>
<sequence length="328" mass="36506">MKIVFMGTPDFALPSLEALIEHGYDVLAVVTQPDRPKGRKRTLTPPPVKVKAEKYGIRVYQPEKIRDESFVKVLESLAPELFVVVAYGQILPPSVLRIPSIGCINVHASLLPKYRGAAPIQWAIISGEEKTGVTTMWMDEGMDTGDIFLQKEVAIDHKWSAVELSEVLSKVGSELLLETLEKIKANDIIRVPQNHAEATYAPVLKKEDARIDWKNTTKAIYDLIRGMQPWPGAFTFMRGVELKIWRAEIYATGESGEPGRVLGIDKERGILVGTGDGVLLIAELQEAGKKRMSAAEYLRGHSIAEGEFFSDDRNKEDKKKDIYKSTSG</sequence>
<evidence type="ECO:0000259" key="6">
    <source>
        <dbReference type="Pfam" id="PF00551"/>
    </source>
</evidence>
<comment type="function">
    <text evidence="5">Attaches a formyl group to the free amino group of methionyl-tRNA(fMet). The formyl group appears to play a dual role in the initiator identity of N-formylmethionyl-tRNA by promoting its recognition by IF2 and preventing the misappropriation of this tRNA by the elongation apparatus.</text>
</comment>
<dbReference type="SUPFAM" id="SSF53328">
    <property type="entry name" value="Formyltransferase"/>
    <property type="match status" value="1"/>
</dbReference>
<dbReference type="SUPFAM" id="SSF50486">
    <property type="entry name" value="FMT C-terminal domain-like"/>
    <property type="match status" value="1"/>
</dbReference>
<feature type="domain" description="Formyl transferase N-terminal" evidence="6">
    <location>
        <begin position="1"/>
        <end position="179"/>
    </location>
</feature>
<dbReference type="PANTHER" id="PTHR11138:SF5">
    <property type="entry name" value="METHIONYL-TRNA FORMYLTRANSFERASE, MITOCHONDRIAL"/>
    <property type="match status" value="1"/>
</dbReference>
<comment type="similarity">
    <text evidence="1 5">Belongs to the Fmt family.</text>
</comment>
<dbReference type="InterPro" id="IPR005794">
    <property type="entry name" value="Fmt"/>
</dbReference>
<dbReference type="InterPro" id="IPR002376">
    <property type="entry name" value="Formyl_transf_N"/>
</dbReference>
<dbReference type="FunFam" id="3.40.50.12230:FF:000001">
    <property type="entry name" value="Methionyl-tRNA formyltransferase"/>
    <property type="match status" value="1"/>
</dbReference>
<evidence type="ECO:0000256" key="3">
    <source>
        <dbReference type="ARBA" id="ARBA00022679"/>
    </source>
</evidence>
<feature type="domain" description="Formyl transferase C-terminal" evidence="7">
    <location>
        <begin position="204"/>
        <end position="301"/>
    </location>
</feature>
<dbReference type="CDD" id="cd08704">
    <property type="entry name" value="Met_tRNA_FMT_C"/>
    <property type="match status" value="1"/>
</dbReference>
<dbReference type="EMBL" id="FRCR01000001">
    <property type="protein sequence ID" value="SHM08419.1"/>
    <property type="molecule type" value="Genomic_DNA"/>
</dbReference>
<comment type="catalytic activity">
    <reaction evidence="5">
        <text>L-methionyl-tRNA(fMet) + (6R)-10-formyltetrahydrofolate = N-formyl-L-methionyl-tRNA(fMet) + (6S)-5,6,7,8-tetrahydrofolate + H(+)</text>
        <dbReference type="Rhea" id="RHEA:24380"/>
        <dbReference type="Rhea" id="RHEA-COMP:9952"/>
        <dbReference type="Rhea" id="RHEA-COMP:9953"/>
        <dbReference type="ChEBI" id="CHEBI:15378"/>
        <dbReference type="ChEBI" id="CHEBI:57453"/>
        <dbReference type="ChEBI" id="CHEBI:78530"/>
        <dbReference type="ChEBI" id="CHEBI:78844"/>
        <dbReference type="ChEBI" id="CHEBI:195366"/>
        <dbReference type="EC" id="2.1.2.9"/>
    </reaction>
</comment>
<dbReference type="CDD" id="cd08646">
    <property type="entry name" value="FMT_core_Met-tRNA-FMT_N"/>
    <property type="match status" value="1"/>
</dbReference>
<dbReference type="STRING" id="447595.SAMN05660826_00180"/>
<protein>
    <recommendedName>
        <fullName evidence="2 5">Methionyl-tRNA formyltransferase</fullName>
        <ecNumber evidence="2 5">2.1.2.9</ecNumber>
    </recommendedName>
</protein>
<dbReference type="Gene3D" id="3.40.50.12230">
    <property type="match status" value="1"/>
</dbReference>
<evidence type="ECO:0000256" key="5">
    <source>
        <dbReference type="HAMAP-Rule" id="MF_00182"/>
    </source>
</evidence>
<feature type="binding site" evidence="5">
    <location>
        <begin position="109"/>
        <end position="112"/>
    </location>
    <ligand>
        <name>(6S)-5,6,7,8-tetrahydrofolate</name>
        <dbReference type="ChEBI" id="CHEBI:57453"/>
    </ligand>
</feature>
<evidence type="ECO:0000256" key="4">
    <source>
        <dbReference type="ARBA" id="ARBA00022917"/>
    </source>
</evidence>
<dbReference type="InterPro" id="IPR011034">
    <property type="entry name" value="Formyl_transferase-like_C_sf"/>
</dbReference>
<dbReference type="InterPro" id="IPR044135">
    <property type="entry name" value="Met-tRNA-FMT_C"/>
</dbReference>
<reference evidence="9" key="1">
    <citation type="submission" date="2016-11" db="EMBL/GenBank/DDBJ databases">
        <authorList>
            <person name="Varghese N."/>
            <person name="Submissions S."/>
        </authorList>
    </citation>
    <scope>NUCLEOTIDE SEQUENCE [LARGE SCALE GENOMIC DNA]</scope>
    <source>
        <strain evidence="9">DSM 18802</strain>
    </source>
</reference>
<evidence type="ECO:0000259" key="7">
    <source>
        <dbReference type="Pfam" id="PF02911"/>
    </source>
</evidence>
<evidence type="ECO:0000313" key="9">
    <source>
        <dbReference type="Proteomes" id="UP000184375"/>
    </source>
</evidence>
<evidence type="ECO:0000256" key="1">
    <source>
        <dbReference type="ARBA" id="ARBA00010699"/>
    </source>
</evidence>
<evidence type="ECO:0000256" key="2">
    <source>
        <dbReference type="ARBA" id="ARBA00012261"/>
    </source>
</evidence>
<dbReference type="PANTHER" id="PTHR11138">
    <property type="entry name" value="METHIONYL-TRNA FORMYLTRANSFERASE"/>
    <property type="match status" value="1"/>
</dbReference>
<dbReference type="EC" id="2.1.2.9" evidence="2 5"/>
<dbReference type="Pfam" id="PF02911">
    <property type="entry name" value="Formyl_trans_C"/>
    <property type="match status" value="1"/>
</dbReference>
<dbReference type="GO" id="GO:0005829">
    <property type="term" value="C:cytosol"/>
    <property type="evidence" value="ECO:0007669"/>
    <property type="project" value="TreeGrafter"/>
</dbReference>
<proteinExistence type="inferred from homology"/>
<keyword evidence="9" id="KW-1185">Reference proteome</keyword>
<dbReference type="InterPro" id="IPR036477">
    <property type="entry name" value="Formyl_transf_N_sf"/>
</dbReference>